<dbReference type="EMBL" id="JAUTXU010000068">
    <property type="protein sequence ID" value="KAK3712727.1"/>
    <property type="molecule type" value="Genomic_DNA"/>
</dbReference>
<keyword evidence="2" id="KW-1185">Reference proteome</keyword>
<proteinExistence type="predicted"/>
<comment type="caution">
    <text evidence="1">The sequence shown here is derived from an EMBL/GenBank/DDBJ whole genome shotgun (WGS) entry which is preliminary data.</text>
</comment>
<protein>
    <submittedName>
        <fullName evidence="1">Uncharacterized protein</fullName>
    </submittedName>
</protein>
<evidence type="ECO:0000313" key="1">
    <source>
        <dbReference type="EMBL" id="KAK3712727.1"/>
    </source>
</evidence>
<evidence type="ECO:0000313" key="2">
    <source>
        <dbReference type="Proteomes" id="UP001281147"/>
    </source>
</evidence>
<dbReference type="Proteomes" id="UP001281147">
    <property type="component" value="Unassembled WGS sequence"/>
</dbReference>
<gene>
    <name evidence="1" type="ORF">LTR37_008991</name>
</gene>
<accession>A0ACC3N970</accession>
<reference evidence="1" key="1">
    <citation type="submission" date="2023-07" db="EMBL/GenBank/DDBJ databases">
        <title>Black Yeasts Isolated from many extreme environments.</title>
        <authorList>
            <person name="Coleine C."/>
            <person name="Stajich J.E."/>
            <person name="Selbmann L."/>
        </authorList>
    </citation>
    <scope>NUCLEOTIDE SEQUENCE</scope>
    <source>
        <strain evidence="1">CCFEE 5714</strain>
    </source>
</reference>
<organism evidence="1 2">
    <name type="scientific">Vermiconidia calcicola</name>
    <dbReference type="NCBI Taxonomy" id="1690605"/>
    <lineage>
        <taxon>Eukaryota</taxon>
        <taxon>Fungi</taxon>
        <taxon>Dikarya</taxon>
        <taxon>Ascomycota</taxon>
        <taxon>Pezizomycotina</taxon>
        <taxon>Dothideomycetes</taxon>
        <taxon>Dothideomycetidae</taxon>
        <taxon>Mycosphaerellales</taxon>
        <taxon>Extremaceae</taxon>
        <taxon>Vermiconidia</taxon>
    </lineage>
</organism>
<sequence>MPRTRSQSAAMRRAREEESVFEISDSDSSSGDDDYVTVWEDKTVTELKSNKRLVLSDEAKTIILKHAAEYGWAAVHLPSVDHLIDLSQQASLPFHLGKRVFKICINKLLNAINNLVTEKMLGPGLLVEPAVVGGRIVNHVTWGTALRNYILRRNFTLAQLSDPNFPKHFDTAALEPDHPRVSRSRLIARVVSVLVSEGALRKREAPANMLTRRVVVSGENEARGHVQEMPRFLQHVQRLFLEARERGVPADVLLRQHYHGLRVRDIIEGRVLEPAPRRRELAFA</sequence>
<name>A0ACC3N970_9PEZI</name>